<dbReference type="EMBL" id="SDPM01000004">
    <property type="protein sequence ID" value="RXZ86631.1"/>
    <property type="molecule type" value="Genomic_DNA"/>
</dbReference>
<protein>
    <submittedName>
        <fullName evidence="3">DUF3054 domain-containing protein</fullName>
    </submittedName>
    <submittedName>
        <fullName evidence="2">Zn-dependent protease with chaperone function</fullName>
    </submittedName>
</protein>
<keyword evidence="1" id="KW-0472">Membrane</keyword>
<evidence type="ECO:0000313" key="4">
    <source>
        <dbReference type="Proteomes" id="UP000292686"/>
    </source>
</evidence>
<evidence type="ECO:0000256" key="1">
    <source>
        <dbReference type="SAM" id="Phobius"/>
    </source>
</evidence>
<sequence length="129" mass="13591">MSRSTRIALGAFLGDLVIVLAFATIGRASHAEGLLGDGGVGLMTTAWPFIAALGIAWLVTLAWRRPTAPLRTGVPVWIVTVAVTMLFRALSGQGTALSFVIVTAVSLGAFLVGWRLVAFAVSRRRRVSA</sequence>
<feature type="transmembrane region" description="Helical" evidence="1">
    <location>
        <begin position="70"/>
        <end position="90"/>
    </location>
</feature>
<dbReference type="GO" id="GO:0006508">
    <property type="term" value="P:proteolysis"/>
    <property type="evidence" value="ECO:0007669"/>
    <property type="project" value="UniProtKB-KW"/>
</dbReference>
<evidence type="ECO:0000313" key="3">
    <source>
        <dbReference type="EMBL" id="RXZ86631.1"/>
    </source>
</evidence>
<dbReference type="Proteomes" id="UP000292686">
    <property type="component" value="Unassembled WGS sequence"/>
</dbReference>
<dbReference type="OrthoDB" id="3698172at2"/>
<name>A0A4Q2M9D3_9MICO</name>
<feature type="transmembrane region" description="Helical" evidence="1">
    <location>
        <begin position="45"/>
        <end position="63"/>
    </location>
</feature>
<feature type="transmembrane region" description="Helical" evidence="1">
    <location>
        <begin position="96"/>
        <end position="117"/>
    </location>
</feature>
<keyword evidence="1" id="KW-0812">Transmembrane</keyword>
<evidence type="ECO:0000313" key="5">
    <source>
        <dbReference type="Proteomes" id="UP000581087"/>
    </source>
</evidence>
<feature type="transmembrane region" description="Helical" evidence="1">
    <location>
        <begin position="7"/>
        <end position="25"/>
    </location>
</feature>
<keyword evidence="1" id="KW-1133">Transmembrane helix</keyword>
<reference evidence="2 5" key="2">
    <citation type="submission" date="2020-07" db="EMBL/GenBank/DDBJ databases">
        <title>Sequencing the genomes of 1000 actinobacteria strains.</title>
        <authorList>
            <person name="Klenk H.-P."/>
        </authorList>
    </citation>
    <scope>NUCLEOTIDE SEQUENCE [LARGE SCALE GENOMIC DNA]</scope>
    <source>
        <strain evidence="2 5">DSM 23870</strain>
    </source>
</reference>
<dbReference type="Pfam" id="PF11255">
    <property type="entry name" value="DUF3054"/>
    <property type="match status" value="1"/>
</dbReference>
<accession>A0A4Q2M9D3</accession>
<evidence type="ECO:0000313" key="2">
    <source>
        <dbReference type="EMBL" id="NYD66306.1"/>
    </source>
</evidence>
<keyword evidence="2" id="KW-0378">Hydrolase</keyword>
<gene>
    <name evidence="2" type="ORF">BJ972_000825</name>
    <name evidence="3" type="ORF">ESP50_09585</name>
</gene>
<dbReference type="Proteomes" id="UP000581087">
    <property type="component" value="Unassembled WGS sequence"/>
</dbReference>
<reference evidence="3 4" key="1">
    <citation type="submission" date="2019-01" db="EMBL/GenBank/DDBJ databases">
        <title>Agromyces.</title>
        <authorList>
            <person name="Li J."/>
        </authorList>
    </citation>
    <scope>NUCLEOTIDE SEQUENCE [LARGE SCALE GENOMIC DNA]</scope>
    <source>
        <strain evidence="3 4">DSM 23870</strain>
    </source>
</reference>
<dbReference type="GO" id="GO:0008233">
    <property type="term" value="F:peptidase activity"/>
    <property type="evidence" value="ECO:0007669"/>
    <property type="project" value="UniProtKB-KW"/>
</dbReference>
<organism evidence="3 4">
    <name type="scientific">Agromyces atrinae</name>
    <dbReference type="NCBI Taxonomy" id="592376"/>
    <lineage>
        <taxon>Bacteria</taxon>
        <taxon>Bacillati</taxon>
        <taxon>Actinomycetota</taxon>
        <taxon>Actinomycetes</taxon>
        <taxon>Micrococcales</taxon>
        <taxon>Microbacteriaceae</taxon>
        <taxon>Agromyces</taxon>
    </lineage>
</organism>
<dbReference type="AlphaFoldDB" id="A0A4Q2M9D3"/>
<dbReference type="InterPro" id="IPR021414">
    <property type="entry name" value="DUF3054"/>
</dbReference>
<dbReference type="RefSeq" id="WP_129174506.1">
    <property type="nucleotide sequence ID" value="NZ_JACCBI010000001.1"/>
</dbReference>
<comment type="caution">
    <text evidence="3">The sequence shown here is derived from an EMBL/GenBank/DDBJ whole genome shotgun (WGS) entry which is preliminary data.</text>
</comment>
<proteinExistence type="predicted"/>
<dbReference type="EMBL" id="JACCBI010000001">
    <property type="protein sequence ID" value="NYD66306.1"/>
    <property type="molecule type" value="Genomic_DNA"/>
</dbReference>
<keyword evidence="4" id="KW-1185">Reference proteome</keyword>
<keyword evidence="2" id="KW-0645">Protease</keyword>